<dbReference type="RefSeq" id="XP_033381039.1">
    <property type="nucleotide sequence ID" value="XM_033531235.1"/>
</dbReference>
<dbReference type="InterPro" id="IPR031658">
    <property type="entry name" value="Cyclin_C_2"/>
</dbReference>
<organism evidence="4 5">
    <name type="scientific">Aaosphaeria arxii CBS 175.79</name>
    <dbReference type="NCBI Taxonomy" id="1450172"/>
    <lineage>
        <taxon>Eukaryota</taxon>
        <taxon>Fungi</taxon>
        <taxon>Dikarya</taxon>
        <taxon>Ascomycota</taxon>
        <taxon>Pezizomycotina</taxon>
        <taxon>Dothideomycetes</taxon>
        <taxon>Pleosporomycetidae</taxon>
        <taxon>Pleosporales</taxon>
        <taxon>Pleosporales incertae sedis</taxon>
        <taxon>Aaosphaeria</taxon>
    </lineage>
</organism>
<accession>A0A6A5XIV2</accession>
<dbReference type="InterPro" id="IPR043198">
    <property type="entry name" value="Cyclin/Ssn8"/>
</dbReference>
<keyword evidence="1" id="KW-0195">Cyclin</keyword>
<feature type="compositionally biased region" description="Basic and acidic residues" evidence="2">
    <location>
        <begin position="340"/>
        <end position="352"/>
    </location>
</feature>
<proteinExistence type="predicted"/>
<evidence type="ECO:0000256" key="1">
    <source>
        <dbReference type="ARBA" id="ARBA00023127"/>
    </source>
</evidence>
<dbReference type="GeneID" id="54288632"/>
<feature type="region of interest" description="Disordered" evidence="2">
    <location>
        <begin position="381"/>
        <end position="425"/>
    </location>
</feature>
<reference evidence="4" key="1">
    <citation type="journal article" date="2020" name="Stud. Mycol.">
        <title>101 Dothideomycetes genomes: a test case for predicting lifestyles and emergence of pathogens.</title>
        <authorList>
            <person name="Haridas S."/>
            <person name="Albert R."/>
            <person name="Binder M."/>
            <person name="Bloem J."/>
            <person name="Labutti K."/>
            <person name="Salamov A."/>
            <person name="Andreopoulos B."/>
            <person name="Baker S."/>
            <person name="Barry K."/>
            <person name="Bills G."/>
            <person name="Bluhm B."/>
            <person name="Cannon C."/>
            <person name="Castanera R."/>
            <person name="Culley D."/>
            <person name="Daum C."/>
            <person name="Ezra D."/>
            <person name="Gonzalez J."/>
            <person name="Henrissat B."/>
            <person name="Kuo A."/>
            <person name="Liang C."/>
            <person name="Lipzen A."/>
            <person name="Lutzoni F."/>
            <person name="Magnuson J."/>
            <person name="Mondo S."/>
            <person name="Nolan M."/>
            <person name="Ohm R."/>
            <person name="Pangilinan J."/>
            <person name="Park H.-J."/>
            <person name="Ramirez L."/>
            <person name="Alfaro M."/>
            <person name="Sun H."/>
            <person name="Tritt A."/>
            <person name="Yoshinaga Y."/>
            <person name="Zwiers L.-H."/>
            <person name="Turgeon B."/>
            <person name="Goodwin S."/>
            <person name="Spatafora J."/>
            <person name="Crous P."/>
            <person name="Grigoriev I."/>
        </authorList>
    </citation>
    <scope>NUCLEOTIDE SEQUENCE</scope>
    <source>
        <strain evidence="4">CBS 175.79</strain>
    </source>
</reference>
<evidence type="ECO:0000259" key="3">
    <source>
        <dbReference type="Pfam" id="PF16899"/>
    </source>
</evidence>
<dbReference type="Gene3D" id="1.10.472.10">
    <property type="entry name" value="Cyclin-like"/>
    <property type="match status" value="2"/>
</dbReference>
<protein>
    <submittedName>
        <fullName evidence="4">Cyclin-like protein</fullName>
    </submittedName>
</protein>
<dbReference type="CDD" id="cd20524">
    <property type="entry name" value="CYCLIN_CCNH_rpt1"/>
    <property type="match status" value="1"/>
</dbReference>
<evidence type="ECO:0000313" key="5">
    <source>
        <dbReference type="Proteomes" id="UP000799778"/>
    </source>
</evidence>
<feature type="compositionally biased region" description="Polar residues" evidence="2">
    <location>
        <begin position="70"/>
        <end position="80"/>
    </location>
</feature>
<dbReference type="OrthoDB" id="340962at2759"/>
<dbReference type="CDD" id="cd20525">
    <property type="entry name" value="CYCLIN_CCNH_rpt2"/>
    <property type="match status" value="1"/>
</dbReference>
<feature type="domain" description="Cyclin C-terminal" evidence="3">
    <location>
        <begin position="196"/>
        <end position="327"/>
    </location>
</feature>
<dbReference type="Pfam" id="PF16899">
    <property type="entry name" value="Cyclin_C_2"/>
    <property type="match status" value="1"/>
</dbReference>
<dbReference type="GO" id="GO:0016538">
    <property type="term" value="F:cyclin-dependent protein serine/threonine kinase regulator activity"/>
    <property type="evidence" value="ECO:0007669"/>
    <property type="project" value="InterPro"/>
</dbReference>
<feature type="region of interest" description="Disordered" evidence="2">
    <location>
        <begin position="44"/>
        <end position="82"/>
    </location>
</feature>
<keyword evidence="5" id="KW-1185">Reference proteome</keyword>
<evidence type="ECO:0000256" key="2">
    <source>
        <dbReference type="SAM" id="MobiDB-lite"/>
    </source>
</evidence>
<dbReference type="GO" id="GO:0006357">
    <property type="term" value="P:regulation of transcription by RNA polymerase II"/>
    <property type="evidence" value="ECO:0007669"/>
    <property type="project" value="InterPro"/>
</dbReference>
<feature type="region of interest" description="Disordered" evidence="2">
    <location>
        <begin position="331"/>
        <end position="352"/>
    </location>
</feature>
<feature type="compositionally biased region" description="Basic and acidic residues" evidence="2">
    <location>
        <begin position="400"/>
        <end position="410"/>
    </location>
</feature>
<sequence>MQLTEDNIYRSSSQFRNWSFTPAKLAAQRQTTNIQASERVKAAFARQRAQRARQPDTASASESERGNGSGIDTGSNTPIPVTNPADVNCLTVAEEMKLVDSFCERTLELGKFLKFPIEVTATAIQFLRRFYLVNSPMTYEPQTISRSTMYLSTKVECHHRPAADYAAMLTKTTPESVIAPEYLIVQGLRFTFDVKHPFRGLKGGHLELMEMARGNAAPTPHNTQTPAELQKAMQALPKKAGEPPSHLSAADLEKRITHAYTLASDTLKSVALLTDAYFLYTPSQIWLAAHLLADEPLTAFYLSTKIPTSSPMYPKLLSRLNACAELLSSHRKFASQGTSEEEKKAREERDKKEVSALMKKLKQCRDPDKLDLVKLNQAQKRDALNADGQLEESKAKRRKMDRDALKKEEGDFWGPELPSRNGEKA</sequence>
<name>A0A6A5XIV2_9PLEO</name>
<dbReference type="EMBL" id="ML978072">
    <property type="protein sequence ID" value="KAF2012700.1"/>
    <property type="molecule type" value="Genomic_DNA"/>
</dbReference>
<dbReference type="InterPro" id="IPR036915">
    <property type="entry name" value="Cyclin-like_sf"/>
</dbReference>
<dbReference type="AlphaFoldDB" id="A0A6A5XIV2"/>
<dbReference type="PANTHER" id="PTHR10026">
    <property type="entry name" value="CYCLIN"/>
    <property type="match status" value="1"/>
</dbReference>
<dbReference type="Proteomes" id="UP000799778">
    <property type="component" value="Unassembled WGS sequence"/>
</dbReference>
<dbReference type="SUPFAM" id="SSF47954">
    <property type="entry name" value="Cyclin-like"/>
    <property type="match status" value="2"/>
</dbReference>
<evidence type="ECO:0000313" key="4">
    <source>
        <dbReference type="EMBL" id="KAF2012700.1"/>
    </source>
</evidence>
<gene>
    <name evidence="4" type="ORF">BU24DRAFT_453063</name>
</gene>